<keyword evidence="1" id="KW-0812">Transmembrane</keyword>
<evidence type="ECO:0000313" key="2">
    <source>
        <dbReference type="EMBL" id="CCI87651.1"/>
    </source>
</evidence>
<comment type="caution">
    <text evidence="2">The sequence shown here is derived from an EMBL/GenBank/DDBJ whole genome shotgun (WGS) entry which is preliminary data.</text>
</comment>
<dbReference type="AlphaFoldDB" id="I7LDV4"/>
<evidence type="ECO:0000313" key="3">
    <source>
        <dbReference type="Proteomes" id="UP000009326"/>
    </source>
</evidence>
<dbReference type="RefSeq" id="WP_008473941.1">
    <property type="nucleotide sequence ID" value="NZ_AYZO01000004.1"/>
</dbReference>
<dbReference type="Proteomes" id="UP000009326">
    <property type="component" value="Unassembled WGS sequence"/>
</dbReference>
<keyword evidence="1" id="KW-0472">Membrane</keyword>
<gene>
    <name evidence="2" type="ORF">BN52_09615</name>
</gene>
<reference evidence="2 3" key="1">
    <citation type="submission" date="2012-06" db="EMBL/GenBank/DDBJ databases">
        <title>Draft genome sequence of Lactobacillus gigeriorum CRBIP 24.85T, isolated from chicken crop.</title>
        <authorList>
            <person name="Cousin S."/>
            <person name="Ma L."/>
            <person name="Creno S."/>
            <person name="Clermont D."/>
            <person name="Loux V."/>
            <person name="Bizet C."/>
            <person name="Bouchier C."/>
        </authorList>
    </citation>
    <scope>NUCLEOTIDE SEQUENCE [LARGE SCALE GENOMIC DNA]</scope>
    <source>
        <strain evidence="3">CRBIP 24.85T</strain>
    </source>
</reference>
<organism evidence="2 3">
    <name type="scientific">Lactobacillus gigeriorum DSM 23908 = CRBIP 24.85</name>
    <dbReference type="NCBI Taxonomy" id="1423751"/>
    <lineage>
        <taxon>Bacteria</taxon>
        <taxon>Bacillati</taxon>
        <taxon>Bacillota</taxon>
        <taxon>Bacilli</taxon>
        <taxon>Lactobacillales</taxon>
        <taxon>Lactobacillaceae</taxon>
        <taxon>Lactobacillus</taxon>
    </lineage>
</organism>
<feature type="transmembrane region" description="Helical" evidence="1">
    <location>
        <begin position="72"/>
        <end position="91"/>
    </location>
</feature>
<proteinExistence type="predicted"/>
<dbReference type="EMBL" id="CAKC01000086">
    <property type="protein sequence ID" value="CCI87651.1"/>
    <property type="molecule type" value="Genomic_DNA"/>
</dbReference>
<name>I7LDV4_9LACO</name>
<keyword evidence="1" id="KW-1133">Transmembrane helix</keyword>
<accession>I7LDV4</accession>
<protein>
    <submittedName>
        <fullName evidence="2">Uncharacterized protein</fullName>
    </submittedName>
</protein>
<sequence length="98" mass="11079">MKRIWRELVFGLLAILTATSLLMTVTVEARADSNEARISRNSEKLNKKELLLIKQADGYQANLSKTDGPHRTFWLITGLSLGTISLTGLVFDTFRKRK</sequence>
<evidence type="ECO:0000256" key="1">
    <source>
        <dbReference type="SAM" id="Phobius"/>
    </source>
</evidence>